<feature type="domain" description="RNA polymerase sigma-70 region 2" evidence="5">
    <location>
        <begin position="39"/>
        <end position="98"/>
    </location>
</feature>
<evidence type="ECO:0000313" key="7">
    <source>
        <dbReference type="Proteomes" id="UP000515514"/>
    </source>
</evidence>
<evidence type="ECO:0000256" key="4">
    <source>
        <dbReference type="ARBA" id="ARBA00023163"/>
    </source>
</evidence>
<dbReference type="PANTHER" id="PTHR43133">
    <property type="entry name" value="RNA POLYMERASE ECF-TYPE SIGMA FACTO"/>
    <property type="match status" value="1"/>
</dbReference>
<evidence type="ECO:0000256" key="1">
    <source>
        <dbReference type="ARBA" id="ARBA00010641"/>
    </source>
</evidence>
<dbReference type="AlphaFoldDB" id="A0A7G8PS30"/>
<sequence>MGELKHIDTQLHLVEAVKNNNEKVLKQLYQECFRKIEVYILKNNGTQPQAKDTYQEAFIATWQNVKDGKFIPENETALQGYLYQIARNKWTDTLRSARFRKTSSLSNTFQLEGNSFEESDSETNAQNDLRLTVAMESFQKLGEECKQLLRSFYFEKKSLREIAEVFAIEEASARNKKYRCIQKLRELTLSPNRS</sequence>
<keyword evidence="3" id="KW-0731">Sigma factor</keyword>
<dbReference type="InterPro" id="IPR013325">
    <property type="entry name" value="RNA_pol_sigma_r2"/>
</dbReference>
<dbReference type="NCBIfam" id="TIGR02937">
    <property type="entry name" value="sigma70-ECF"/>
    <property type="match status" value="1"/>
</dbReference>
<dbReference type="InterPro" id="IPR014284">
    <property type="entry name" value="RNA_pol_sigma-70_dom"/>
</dbReference>
<protein>
    <recommendedName>
        <fullName evidence="5">RNA polymerase sigma-70 region 2 domain-containing protein</fullName>
    </recommendedName>
</protein>
<dbReference type="RefSeq" id="WP_186990649.1">
    <property type="nucleotide sequence ID" value="NZ_CP052909.1"/>
</dbReference>
<comment type="similarity">
    <text evidence="1">Belongs to the sigma-70 factor family. ECF subfamily.</text>
</comment>
<dbReference type="Proteomes" id="UP000515514">
    <property type="component" value="Chromosome"/>
</dbReference>
<dbReference type="GO" id="GO:0006352">
    <property type="term" value="P:DNA-templated transcription initiation"/>
    <property type="evidence" value="ECO:0007669"/>
    <property type="project" value="InterPro"/>
</dbReference>
<keyword evidence="4" id="KW-0804">Transcription</keyword>
<evidence type="ECO:0000256" key="3">
    <source>
        <dbReference type="ARBA" id="ARBA00023082"/>
    </source>
</evidence>
<dbReference type="PANTHER" id="PTHR43133:SF46">
    <property type="entry name" value="RNA POLYMERASE SIGMA-70 FACTOR ECF SUBFAMILY"/>
    <property type="match status" value="1"/>
</dbReference>
<evidence type="ECO:0000313" key="6">
    <source>
        <dbReference type="EMBL" id="QNJ97146.1"/>
    </source>
</evidence>
<evidence type="ECO:0000259" key="5">
    <source>
        <dbReference type="Pfam" id="PF04542"/>
    </source>
</evidence>
<dbReference type="InterPro" id="IPR036388">
    <property type="entry name" value="WH-like_DNA-bd_sf"/>
</dbReference>
<name>A0A7G8PS30_9FLAO</name>
<dbReference type="InterPro" id="IPR007627">
    <property type="entry name" value="RNA_pol_sigma70_r2"/>
</dbReference>
<dbReference type="InterPro" id="IPR013324">
    <property type="entry name" value="RNA_pol_sigma_r3/r4-like"/>
</dbReference>
<keyword evidence="2" id="KW-0805">Transcription regulation</keyword>
<dbReference type="EMBL" id="CP052909">
    <property type="protein sequence ID" value="QNJ97146.1"/>
    <property type="molecule type" value="Genomic_DNA"/>
</dbReference>
<dbReference type="SUPFAM" id="SSF88946">
    <property type="entry name" value="Sigma2 domain of RNA polymerase sigma factors"/>
    <property type="match status" value="1"/>
</dbReference>
<keyword evidence="7" id="KW-1185">Reference proteome</keyword>
<dbReference type="Pfam" id="PF04542">
    <property type="entry name" value="Sigma70_r2"/>
    <property type="match status" value="1"/>
</dbReference>
<proteinExistence type="inferred from homology"/>
<dbReference type="Gene3D" id="1.10.10.10">
    <property type="entry name" value="Winged helix-like DNA-binding domain superfamily/Winged helix DNA-binding domain"/>
    <property type="match status" value="1"/>
</dbReference>
<dbReference type="Gene3D" id="1.10.1740.10">
    <property type="match status" value="1"/>
</dbReference>
<gene>
    <name evidence="6" type="ORF">ALE3EI_0566</name>
</gene>
<dbReference type="SUPFAM" id="SSF88659">
    <property type="entry name" value="Sigma3 and sigma4 domains of RNA polymerase sigma factors"/>
    <property type="match status" value="1"/>
</dbReference>
<dbReference type="KEGG" id="alti:ALE3EI_0566"/>
<dbReference type="GO" id="GO:0016987">
    <property type="term" value="F:sigma factor activity"/>
    <property type="evidence" value="ECO:0007669"/>
    <property type="project" value="UniProtKB-KW"/>
</dbReference>
<accession>A0A7G8PS30</accession>
<organism evidence="6 7">
    <name type="scientific">Constantimarinum furrinae</name>
    <dbReference type="NCBI Taxonomy" id="2562285"/>
    <lineage>
        <taxon>Bacteria</taxon>
        <taxon>Pseudomonadati</taxon>
        <taxon>Bacteroidota</taxon>
        <taxon>Flavobacteriia</taxon>
        <taxon>Flavobacteriales</taxon>
        <taxon>Flavobacteriaceae</taxon>
        <taxon>Altibacter/Constantimarinum group</taxon>
        <taxon>Constantimarinum</taxon>
    </lineage>
</organism>
<reference evidence="6 7" key="1">
    <citation type="submission" date="2020-04" db="EMBL/GenBank/DDBJ databases">
        <title>Genome sequence of Altibacter aquimarinus strain ALE3EI.</title>
        <authorList>
            <person name="Oh H.-M."/>
            <person name="Jang D."/>
        </authorList>
    </citation>
    <scope>NUCLEOTIDE SEQUENCE [LARGE SCALE GENOMIC DNA]</scope>
    <source>
        <strain evidence="6 7">ALE3EI</strain>
    </source>
</reference>
<dbReference type="InterPro" id="IPR039425">
    <property type="entry name" value="RNA_pol_sigma-70-like"/>
</dbReference>
<evidence type="ECO:0000256" key="2">
    <source>
        <dbReference type="ARBA" id="ARBA00023015"/>
    </source>
</evidence>